<feature type="transmembrane region" description="Helical" evidence="1">
    <location>
        <begin position="423"/>
        <end position="441"/>
    </location>
</feature>
<keyword evidence="1" id="KW-0812">Transmembrane</keyword>
<dbReference type="AlphaFoldDB" id="A0A7Z8CYH9"/>
<evidence type="ECO:0000313" key="2">
    <source>
        <dbReference type="EMBL" id="TFJ26510.1"/>
    </source>
</evidence>
<evidence type="ECO:0000313" key="3">
    <source>
        <dbReference type="Proteomes" id="UP000297938"/>
    </source>
</evidence>
<feature type="transmembrane region" description="Helical" evidence="1">
    <location>
        <begin position="185"/>
        <end position="203"/>
    </location>
</feature>
<feature type="transmembrane region" description="Helical" evidence="1">
    <location>
        <begin position="394"/>
        <end position="411"/>
    </location>
</feature>
<feature type="transmembrane region" description="Helical" evidence="1">
    <location>
        <begin position="129"/>
        <end position="151"/>
    </location>
</feature>
<accession>A0A7Z8CYH9</accession>
<dbReference type="EMBL" id="NRPP01000011">
    <property type="protein sequence ID" value="TFJ26510.1"/>
    <property type="molecule type" value="Genomic_DNA"/>
</dbReference>
<feature type="transmembrane region" description="Helical" evidence="1">
    <location>
        <begin position="261"/>
        <end position="283"/>
    </location>
</feature>
<dbReference type="RefSeq" id="WP_135026044.1">
    <property type="nucleotide sequence ID" value="NZ_JBFUWK010000004.1"/>
</dbReference>
<proteinExistence type="predicted"/>
<feature type="transmembrane region" description="Helical" evidence="1">
    <location>
        <begin position="70"/>
        <end position="94"/>
    </location>
</feature>
<feature type="transmembrane region" description="Helical" evidence="1">
    <location>
        <begin position="163"/>
        <end position="179"/>
    </location>
</feature>
<sequence>MINQKDFIKKSGSYLLLVTIVVLVYLFHLNFDIFEISDDAWFKNAGEYFHLFDFLKWRYFHWSARLFPDAVAYLIFKLPIVYWRVFNTALIVLLGYSISRIFNSKWKPFASVSALLILGYISYDVLYSGYFWITGSFNYLLPMALGMYVMIPYADSYFRETEHHFSIKTILLFIAVFLFSFSNEQVLACALGAALCYHIAIFIQKKKVNPILLISTGLMLIGFIIMYVSPGNKLRFVFEEARYFPGFSSLSLLGRTKIGMFWMYQMISQNMIVSVVLITILTLIITKPSWYKKILIILSTLMISLHHVRSDYMMDFESRSKVPVRLFMDTKLFSLEFIYYVLPFVLWTLFFGILILCILKSVDHPIFIGLCFLAALTSCILMFFSPTIVASGPRVLNCFGLILSLVSVYLFHQIVEKYQNESYSTFVLGIFPVVAFLMYYLRLKNQ</sequence>
<organism evidence="2 3">
    <name type="scientific">Carnobacterium divergens</name>
    <name type="common">Lactobacillus divergens</name>
    <dbReference type="NCBI Taxonomy" id="2748"/>
    <lineage>
        <taxon>Bacteria</taxon>
        <taxon>Bacillati</taxon>
        <taxon>Bacillota</taxon>
        <taxon>Bacilli</taxon>
        <taxon>Lactobacillales</taxon>
        <taxon>Carnobacteriaceae</taxon>
        <taxon>Carnobacterium</taxon>
    </lineage>
</organism>
<feature type="transmembrane region" description="Helical" evidence="1">
    <location>
        <begin position="337"/>
        <end position="359"/>
    </location>
</feature>
<comment type="caution">
    <text evidence="2">The sequence shown here is derived from an EMBL/GenBank/DDBJ whole genome shotgun (WGS) entry which is preliminary data.</text>
</comment>
<dbReference type="InterPro" id="IPR045691">
    <property type="entry name" value="DUF6056"/>
</dbReference>
<feature type="transmembrane region" description="Helical" evidence="1">
    <location>
        <begin position="210"/>
        <end position="228"/>
    </location>
</feature>
<protein>
    <submittedName>
        <fullName evidence="2">Uncharacterized protein</fullName>
    </submittedName>
</protein>
<evidence type="ECO:0000256" key="1">
    <source>
        <dbReference type="SAM" id="Phobius"/>
    </source>
</evidence>
<gene>
    <name evidence="2" type="ORF">CKN69_07055</name>
</gene>
<keyword evidence="1" id="KW-0472">Membrane</keyword>
<feature type="transmembrane region" description="Helical" evidence="1">
    <location>
        <begin position="106"/>
        <end position="123"/>
    </location>
</feature>
<feature type="transmembrane region" description="Helical" evidence="1">
    <location>
        <begin position="290"/>
        <end position="308"/>
    </location>
</feature>
<feature type="transmembrane region" description="Helical" evidence="1">
    <location>
        <begin position="366"/>
        <end position="388"/>
    </location>
</feature>
<dbReference type="Proteomes" id="UP000297938">
    <property type="component" value="Unassembled WGS sequence"/>
</dbReference>
<reference evidence="2 3" key="1">
    <citation type="journal article" date="2018" name="Int. J. Food Microbiol.">
        <title>Growth of Carnobacterium spp. isolated from chilled vacuum-packaged meat under relevant acidic conditions.</title>
        <authorList>
            <person name="Zhang P."/>
            <person name="Badoni M."/>
            <person name="Ganzle M."/>
            <person name="Yang X."/>
        </authorList>
    </citation>
    <scope>NUCLEOTIDE SEQUENCE [LARGE SCALE GENOMIC DNA]</scope>
    <source>
        <strain evidence="2 3">B2</strain>
    </source>
</reference>
<name>A0A7Z8CYH9_CARDV</name>
<keyword evidence="1" id="KW-1133">Transmembrane helix</keyword>
<dbReference type="Pfam" id="PF19528">
    <property type="entry name" value="DUF6056"/>
    <property type="match status" value="1"/>
</dbReference>
<feature type="transmembrane region" description="Helical" evidence="1">
    <location>
        <begin position="12"/>
        <end position="31"/>
    </location>
</feature>